<organism evidence="3 4">
    <name type="scientific">Frankia torreyi</name>
    <dbReference type="NCBI Taxonomy" id="1856"/>
    <lineage>
        <taxon>Bacteria</taxon>
        <taxon>Bacillati</taxon>
        <taxon>Actinomycetota</taxon>
        <taxon>Actinomycetes</taxon>
        <taxon>Frankiales</taxon>
        <taxon>Frankiaceae</taxon>
        <taxon>Frankia</taxon>
    </lineage>
</organism>
<evidence type="ECO:0000256" key="2">
    <source>
        <dbReference type="SAM" id="Phobius"/>
    </source>
</evidence>
<keyword evidence="4" id="KW-1185">Reference proteome</keyword>
<feature type="transmembrane region" description="Helical" evidence="2">
    <location>
        <begin position="415"/>
        <end position="435"/>
    </location>
</feature>
<keyword evidence="2" id="KW-1133">Transmembrane helix</keyword>
<evidence type="ECO:0000256" key="1">
    <source>
        <dbReference type="SAM" id="MobiDB-lite"/>
    </source>
</evidence>
<feature type="transmembrane region" description="Helical" evidence="2">
    <location>
        <begin position="447"/>
        <end position="466"/>
    </location>
</feature>
<feature type="transmembrane region" description="Helical" evidence="2">
    <location>
        <begin position="43"/>
        <end position="62"/>
    </location>
</feature>
<feature type="region of interest" description="Disordered" evidence="1">
    <location>
        <begin position="108"/>
        <end position="157"/>
    </location>
</feature>
<dbReference type="AlphaFoldDB" id="A0A0D8BHW2"/>
<comment type="caution">
    <text evidence="3">The sequence shown here is derived from an EMBL/GenBank/DDBJ whole genome shotgun (WGS) entry which is preliminary data.</text>
</comment>
<keyword evidence="2" id="KW-0472">Membrane</keyword>
<reference evidence="4" key="1">
    <citation type="submission" date="2015-02" db="EMBL/GenBank/DDBJ databases">
        <title>Draft Genome of Frankia sp. CpI1-S.</title>
        <authorList>
            <person name="Oshone R.T."/>
            <person name="Ngom M."/>
            <person name="Ghodhbane-Gtari F."/>
            <person name="Gtari M."/>
            <person name="Morris K."/>
            <person name="Thomas K."/>
            <person name="Sen A."/>
            <person name="Tisa L.S."/>
        </authorList>
    </citation>
    <scope>NUCLEOTIDE SEQUENCE [LARGE SCALE GENOMIC DNA]</scope>
    <source>
        <strain evidence="4">CpI1-S</strain>
    </source>
</reference>
<feature type="transmembrane region" description="Helical" evidence="2">
    <location>
        <begin position="82"/>
        <end position="104"/>
    </location>
</feature>
<feature type="transmembrane region" description="Helical" evidence="2">
    <location>
        <begin position="337"/>
        <end position="368"/>
    </location>
</feature>
<evidence type="ECO:0008006" key="5">
    <source>
        <dbReference type="Google" id="ProtNLM"/>
    </source>
</evidence>
<feature type="region of interest" description="Disordered" evidence="1">
    <location>
        <begin position="1"/>
        <end position="26"/>
    </location>
</feature>
<gene>
    <name evidence="3" type="ORF">FF36_02033</name>
</gene>
<dbReference type="RefSeq" id="WP_044884707.1">
    <property type="nucleotide sequence ID" value="NZ_JYFN01000012.1"/>
</dbReference>
<dbReference type="Proteomes" id="UP000032545">
    <property type="component" value="Unassembled WGS sequence"/>
</dbReference>
<feature type="transmembrane region" description="Helical" evidence="2">
    <location>
        <begin position="375"/>
        <end position="395"/>
    </location>
</feature>
<protein>
    <recommendedName>
        <fullName evidence="5">Dolichyl-phosphate-mannose-protein mannosyltransferase</fullName>
    </recommendedName>
</protein>
<feature type="transmembrane region" description="Helical" evidence="2">
    <location>
        <begin position="501"/>
        <end position="521"/>
    </location>
</feature>
<feature type="transmembrane region" description="Helical" evidence="2">
    <location>
        <begin position="171"/>
        <end position="191"/>
    </location>
</feature>
<name>A0A0D8BHW2_9ACTN</name>
<evidence type="ECO:0000313" key="3">
    <source>
        <dbReference type="EMBL" id="KJE23584.1"/>
    </source>
</evidence>
<dbReference type="EMBL" id="JYFN01000012">
    <property type="protein sequence ID" value="KJE23584.1"/>
    <property type="molecule type" value="Genomic_DNA"/>
</dbReference>
<dbReference type="PATRIC" id="fig|1502723.3.peg.907"/>
<feature type="transmembrane region" description="Helical" evidence="2">
    <location>
        <begin position="294"/>
        <end position="325"/>
    </location>
</feature>
<feature type="transmembrane region" description="Helical" evidence="2">
    <location>
        <begin position="260"/>
        <end position="282"/>
    </location>
</feature>
<keyword evidence="2" id="KW-0812">Transmembrane</keyword>
<feature type="compositionally biased region" description="Low complexity" evidence="1">
    <location>
        <begin position="126"/>
        <end position="157"/>
    </location>
</feature>
<accession>A0A0D8BHW2</accession>
<proteinExistence type="predicted"/>
<evidence type="ECO:0000313" key="4">
    <source>
        <dbReference type="Proteomes" id="UP000032545"/>
    </source>
</evidence>
<reference evidence="3 4" key="2">
    <citation type="journal article" date="2016" name="Genome Announc.">
        <title>Permanent Draft Genome Sequences for Two Variants of Frankia sp. Strain CpI1, the First Frankia Strain Isolated from Root Nodules of Comptonia peregrina.</title>
        <authorList>
            <person name="Oshone R."/>
            <person name="Hurst S.G.IV."/>
            <person name="Abebe-Akele F."/>
            <person name="Simpson S."/>
            <person name="Morris K."/>
            <person name="Thomas W.K."/>
            <person name="Tisa L.S."/>
        </authorList>
    </citation>
    <scope>NUCLEOTIDE SEQUENCE [LARGE SCALE GENOMIC DNA]</scope>
    <source>
        <strain evidence="4">CpI1-S</strain>
    </source>
</reference>
<sequence>MSVTGSASERAGVPTAARGSADRRAGAPTAALGPAVRAELAEAGIWLALVAFGLAGTALLASTDVDLGLTRPPWHDGWEPRLDPLVVVPLAVAAVVIALTAWWASTIRPPAQPGDTTPTADVVPGAATAPDTAPSAASTAPTDSSTTTTTHTAPPTTPAARSVVFRLPWSVLLLLGYLGSLAWSLALALVAPGDLTAGLRAPADLLAAAGAVGDDPLGLLAAYTTTTPHAAAGAVAVLPAHPPGPVLATWLLTRAGLHGAVAIGVLFTALGALTVPVVCVAMRSLCHETAARRLVPVLVLAPWSGWLAASPDAVTATLAALAVAVGVVGCEPERRSVWWALASGLLLGLAALFGYAPVWLGVAVAAAYFVRRRPLLNVITGLGALLPLWLFYAWGFSWPDGLALASAPRPSAGAALAWIFLDLTVLVLATGPVAVRAARRLRLTPGWPFLVGATATVLFAVALGLAEGGVERSWLPVFPWLLVAAVAPRPRPARPGDRLQAGSLPVILVSLTAIGALALRLCLGGPPA</sequence>